<evidence type="ECO:0000313" key="5">
    <source>
        <dbReference type="Proteomes" id="UP001158576"/>
    </source>
</evidence>
<proteinExistence type="inferred from homology"/>
<protein>
    <submittedName>
        <fullName evidence="4">Oidioi.mRNA.OKI2018_I69.chr2.g6964.t1.cds</fullName>
    </submittedName>
</protein>
<dbReference type="InterPro" id="IPR000164">
    <property type="entry name" value="Histone_H3/CENP-A"/>
</dbReference>
<keyword evidence="5" id="KW-1185">Reference proteome</keyword>
<dbReference type="InterPro" id="IPR007125">
    <property type="entry name" value="H2A/H2B/H3"/>
</dbReference>
<feature type="compositionally biased region" description="Basic and acidic residues" evidence="2">
    <location>
        <begin position="13"/>
        <end position="26"/>
    </location>
</feature>
<reference evidence="4 5" key="1">
    <citation type="submission" date="2021-04" db="EMBL/GenBank/DDBJ databases">
        <authorList>
            <person name="Bliznina A."/>
        </authorList>
    </citation>
    <scope>NUCLEOTIDE SEQUENCE [LARGE SCALE GENOMIC DNA]</scope>
</reference>
<comment type="similarity">
    <text evidence="1">Belongs to the histone H3 family.</text>
</comment>
<name>A0ABN7T533_OIKDI</name>
<dbReference type="Proteomes" id="UP001158576">
    <property type="component" value="Chromosome 2"/>
</dbReference>
<dbReference type="SUPFAM" id="SSF47113">
    <property type="entry name" value="Histone-fold"/>
    <property type="match status" value="1"/>
</dbReference>
<feature type="compositionally biased region" description="Polar residues" evidence="2">
    <location>
        <begin position="1"/>
        <end position="11"/>
    </location>
</feature>
<dbReference type="InterPro" id="IPR009072">
    <property type="entry name" value="Histone-fold"/>
</dbReference>
<evidence type="ECO:0000313" key="4">
    <source>
        <dbReference type="EMBL" id="CAG5112788.1"/>
    </source>
</evidence>
<dbReference type="PRINTS" id="PR00622">
    <property type="entry name" value="HISTONEH3"/>
</dbReference>
<sequence length="199" mass="23046">MPRTKQANPPNKTEARRPTFANEERLHRRRNCKPVLETVEKQLPSKTSLKPGKAAPRDVRRYQPLHELIIPKAQFRSMCKSVLRDIKRDFRMQVTALKPLQIEVEQRIIEVFADAGLFAKHANRVSLKPRDLSLALLLRGEEDPRRKKHPSARTDWIVDPNDVGFENLISIKLDSSIILFVLRVRTILRKTNIARAHSI</sequence>
<evidence type="ECO:0000256" key="1">
    <source>
        <dbReference type="ARBA" id="ARBA00010343"/>
    </source>
</evidence>
<evidence type="ECO:0000259" key="3">
    <source>
        <dbReference type="Pfam" id="PF00125"/>
    </source>
</evidence>
<gene>
    <name evidence="4" type="ORF">OKIOD_LOCUS15729</name>
</gene>
<evidence type="ECO:0000256" key="2">
    <source>
        <dbReference type="SAM" id="MobiDB-lite"/>
    </source>
</evidence>
<accession>A0ABN7T533</accession>
<feature type="region of interest" description="Disordered" evidence="2">
    <location>
        <begin position="1"/>
        <end position="28"/>
    </location>
</feature>
<feature type="domain" description="Core Histone H2A/H2B/H3" evidence="3">
    <location>
        <begin position="52"/>
        <end position="136"/>
    </location>
</feature>
<dbReference type="EMBL" id="OU015567">
    <property type="protein sequence ID" value="CAG5112788.1"/>
    <property type="molecule type" value="Genomic_DNA"/>
</dbReference>
<organism evidence="4 5">
    <name type="scientific">Oikopleura dioica</name>
    <name type="common">Tunicate</name>
    <dbReference type="NCBI Taxonomy" id="34765"/>
    <lineage>
        <taxon>Eukaryota</taxon>
        <taxon>Metazoa</taxon>
        <taxon>Chordata</taxon>
        <taxon>Tunicata</taxon>
        <taxon>Appendicularia</taxon>
        <taxon>Copelata</taxon>
        <taxon>Oikopleuridae</taxon>
        <taxon>Oikopleura</taxon>
    </lineage>
</organism>
<dbReference type="PANTHER" id="PTHR11426">
    <property type="entry name" value="HISTONE H3"/>
    <property type="match status" value="1"/>
</dbReference>
<dbReference type="SMART" id="SM00428">
    <property type="entry name" value="H3"/>
    <property type="match status" value="1"/>
</dbReference>
<dbReference type="Gene3D" id="1.10.20.10">
    <property type="entry name" value="Histone, subunit A"/>
    <property type="match status" value="1"/>
</dbReference>
<dbReference type="Pfam" id="PF00125">
    <property type="entry name" value="Histone"/>
    <property type="match status" value="1"/>
</dbReference>